<feature type="region of interest" description="Disordered" evidence="1">
    <location>
        <begin position="187"/>
        <end position="208"/>
    </location>
</feature>
<feature type="compositionally biased region" description="Gly residues" evidence="1">
    <location>
        <begin position="41"/>
        <end position="57"/>
    </location>
</feature>
<evidence type="ECO:0000313" key="3">
    <source>
        <dbReference type="Proteomes" id="UP000324222"/>
    </source>
</evidence>
<name>A0A5B7HXV2_PORTR</name>
<dbReference type="EMBL" id="VSRR010042924">
    <property type="protein sequence ID" value="MPC76242.1"/>
    <property type="molecule type" value="Genomic_DNA"/>
</dbReference>
<feature type="region of interest" description="Disordered" evidence="1">
    <location>
        <begin position="28"/>
        <end position="61"/>
    </location>
</feature>
<organism evidence="2 3">
    <name type="scientific">Portunus trituberculatus</name>
    <name type="common">Swimming crab</name>
    <name type="synonym">Neptunus trituberculatus</name>
    <dbReference type="NCBI Taxonomy" id="210409"/>
    <lineage>
        <taxon>Eukaryota</taxon>
        <taxon>Metazoa</taxon>
        <taxon>Ecdysozoa</taxon>
        <taxon>Arthropoda</taxon>
        <taxon>Crustacea</taxon>
        <taxon>Multicrustacea</taxon>
        <taxon>Malacostraca</taxon>
        <taxon>Eumalacostraca</taxon>
        <taxon>Eucarida</taxon>
        <taxon>Decapoda</taxon>
        <taxon>Pleocyemata</taxon>
        <taxon>Brachyura</taxon>
        <taxon>Eubrachyura</taxon>
        <taxon>Portunoidea</taxon>
        <taxon>Portunidae</taxon>
        <taxon>Portuninae</taxon>
        <taxon>Portunus</taxon>
    </lineage>
</organism>
<sequence length="208" mass="21899">METAPHWPHHAGYHIFTLPPKKLGHVEAQASCQEPASNGGSWAGNGLEAGGSGGRGSAVGVARVGRRGKKCRAGGRWGRGLPPWLPGLLIPTCAPTTAHTTSHPAQSRPAQPRPATTPAAQTHSAVAGTCDPHRHPSAACLVTTHLLSHSPLHPPPHQSHHHHQTHHHNTLPATSLSLPLSRNHHVITATPPRHHHTTTPATPISPGR</sequence>
<feature type="compositionally biased region" description="Basic residues" evidence="1">
    <location>
        <begin position="158"/>
        <end position="169"/>
    </location>
</feature>
<feature type="region of interest" description="Disordered" evidence="1">
    <location>
        <begin position="95"/>
        <end position="121"/>
    </location>
</feature>
<gene>
    <name evidence="2" type="ORF">E2C01_070649</name>
</gene>
<proteinExistence type="predicted"/>
<evidence type="ECO:0000313" key="2">
    <source>
        <dbReference type="EMBL" id="MPC76242.1"/>
    </source>
</evidence>
<comment type="caution">
    <text evidence="2">The sequence shown here is derived from an EMBL/GenBank/DDBJ whole genome shotgun (WGS) entry which is preliminary data.</text>
</comment>
<dbReference type="AlphaFoldDB" id="A0A5B7HXV2"/>
<protein>
    <submittedName>
        <fullName evidence="2">Uncharacterized protein</fullName>
    </submittedName>
</protein>
<dbReference type="Proteomes" id="UP000324222">
    <property type="component" value="Unassembled WGS sequence"/>
</dbReference>
<reference evidence="2 3" key="1">
    <citation type="submission" date="2019-05" db="EMBL/GenBank/DDBJ databases">
        <title>Another draft genome of Portunus trituberculatus and its Hox gene families provides insights of decapod evolution.</title>
        <authorList>
            <person name="Jeong J.-H."/>
            <person name="Song I."/>
            <person name="Kim S."/>
            <person name="Choi T."/>
            <person name="Kim D."/>
            <person name="Ryu S."/>
            <person name="Kim W."/>
        </authorList>
    </citation>
    <scope>NUCLEOTIDE SEQUENCE [LARGE SCALE GENOMIC DNA]</scope>
    <source>
        <tissue evidence="2">Muscle</tissue>
    </source>
</reference>
<keyword evidence="3" id="KW-1185">Reference proteome</keyword>
<feature type="region of interest" description="Disordered" evidence="1">
    <location>
        <begin position="149"/>
        <end position="175"/>
    </location>
</feature>
<evidence type="ECO:0000256" key="1">
    <source>
        <dbReference type="SAM" id="MobiDB-lite"/>
    </source>
</evidence>
<accession>A0A5B7HXV2</accession>
<feature type="compositionally biased region" description="Polar residues" evidence="1">
    <location>
        <begin position="30"/>
        <end position="40"/>
    </location>
</feature>